<geneLocation type="mitochondrion" evidence="1"/>
<name>A0A1Y0B452_9LAMI</name>
<proteinExistence type="predicted"/>
<organism evidence="1">
    <name type="scientific">Utricularia reniformis</name>
    <dbReference type="NCBI Taxonomy" id="192314"/>
    <lineage>
        <taxon>Eukaryota</taxon>
        <taxon>Viridiplantae</taxon>
        <taxon>Streptophyta</taxon>
        <taxon>Embryophyta</taxon>
        <taxon>Tracheophyta</taxon>
        <taxon>Spermatophyta</taxon>
        <taxon>Magnoliopsida</taxon>
        <taxon>eudicotyledons</taxon>
        <taxon>Gunneridae</taxon>
        <taxon>Pentapetalae</taxon>
        <taxon>asterids</taxon>
        <taxon>lamiids</taxon>
        <taxon>Lamiales</taxon>
        <taxon>Lentibulariaceae</taxon>
        <taxon>Utricularia</taxon>
    </lineage>
</organism>
<dbReference type="AlphaFoldDB" id="A0A1Y0B452"/>
<dbReference type="EMBL" id="KY774314">
    <property type="protein sequence ID" value="ART32236.1"/>
    <property type="molecule type" value="Genomic_DNA"/>
</dbReference>
<keyword evidence="1" id="KW-0496">Mitochondrion</keyword>
<protein>
    <submittedName>
        <fullName evidence="1">Uncharacterized protein</fullName>
    </submittedName>
</protein>
<reference evidence="1" key="1">
    <citation type="submission" date="2017-03" db="EMBL/GenBank/DDBJ databases">
        <title>The mitochondrial genome of the carnivorous plant Utricularia reniformis (Lentibulariaceae): structure, comparative analysis and evolutionary landmarks.</title>
        <authorList>
            <person name="Silva S.R."/>
            <person name="Alvarenga D.O."/>
            <person name="Michael T.P."/>
            <person name="Miranda V.F.O."/>
            <person name="Varani A.M."/>
        </authorList>
    </citation>
    <scope>NUCLEOTIDE SEQUENCE</scope>
</reference>
<accession>A0A1Y0B452</accession>
<evidence type="ECO:0000313" key="1">
    <source>
        <dbReference type="EMBL" id="ART32236.1"/>
    </source>
</evidence>
<gene>
    <name evidence="1" type="ORF">AEK19_MT2081</name>
</gene>
<sequence length="36" mass="4049">MIFFFHASQAEAKNGGTSSYTSTRFMDNISWGMLLT</sequence>